<dbReference type="PROSITE" id="PS00108">
    <property type="entry name" value="PROTEIN_KINASE_ST"/>
    <property type="match status" value="1"/>
</dbReference>
<dbReference type="Proteomes" id="UP001064632">
    <property type="component" value="Chromosome"/>
</dbReference>
<dbReference type="InterPro" id="IPR017441">
    <property type="entry name" value="Protein_kinase_ATP_BS"/>
</dbReference>
<dbReference type="Pfam" id="PF13374">
    <property type="entry name" value="TPR_10"/>
    <property type="match status" value="1"/>
</dbReference>
<dbReference type="PROSITE" id="PS50011">
    <property type="entry name" value="PROTEIN_KINASE_DOM"/>
    <property type="match status" value="1"/>
</dbReference>
<protein>
    <submittedName>
        <fullName evidence="8">Serine/threonine-protein kinase</fullName>
    </submittedName>
</protein>
<dbReference type="Pfam" id="PF00069">
    <property type="entry name" value="Pkinase"/>
    <property type="match status" value="1"/>
</dbReference>
<dbReference type="Pfam" id="PF13424">
    <property type="entry name" value="TPR_12"/>
    <property type="match status" value="1"/>
</dbReference>
<evidence type="ECO:0000256" key="3">
    <source>
        <dbReference type="ARBA" id="ARBA00022777"/>
    </source>
</evidence>
<dbReference type="SMART" id="SM00220">
    <property type="entry name" value="S_TKc"/>
    <property type="match status" value="1"/>
</dbReference>
<keyword evidence="6" id="KW-0472">Membrane</keyword>
<reference evidence="8" key="1">
    <citation type="submission" date="2022-09" db="EMBL/GenBank/DDBJ databases">
        <title>Tahibacter sp. nov., isolated from a fresh water.</title>
        <authorList>
            <person name="Baek J.H."/>
            <person name="Lee J.K."/>
            <person name="Kim J.M."/>
            <person name="Jeon C.O."/>
        </authorList>
    </citation>
    <scope>NUCLEOTIDE SEQUENCE</scope>
    <source>
        <strain evidence="8">W38</strain>
    </source>
</reference>
<dbReference type="PANTHER" id="PTHR43289:SF34">
    <property type="entry name" value="SERINE_THREONINE-PROTEIN KINASE YBDM-RELATED"/>
    <property type="match status" value="1"/>
</dbReference>
<keyword evidence="2 5" id="KW-0547">Nucleotide-binding</keyword>
<proteinExistence type="predicted"/>
<dbReference type="InterPro" id="IPR008271">
    <property type="entry name" value="Ser/Thr_kinase_AS"/>
</dbReference>
<dbReference type="InterPro" id="IPR011990">
    <property type="entry name" value="TPR-like_helical_dom_sf"/>
</dbReference>
<organism evidence="8 9">
    <name type="scientific">Tahibacter amnicola</name>
    <dbReference type="NCBI Taxonomy" id="2976241"/>
    <lineage>
        <taxon>Bacteria</taxon>
        <taxon>Pseudomonadati</taxon>
        <taxon>Pseudomonadota</taxon>
        <taxon>Gammaproteobacteria</taxon>
        <taxon>Lysobacterales</taxon>
        <taxon>Rhodanobacteraceae</taxon>
        <taxon>Tahibacter</taxon>
    </lineage>
</organism>
<keyword evidence="1" id="KW-0808">Transferase</keyword>
<keyword evidence="9" id="KW-1185">Reference proteome</keyword>
<keyword evidence="6" id="KW-0812">Transmembrane</keyword>
<dbReference type="SUPFAM" id="SSF48452">
    <property type="entry name" value="TPR-like"/>
    <property type="match status" value="3"/>
</dbReference>
<dbReference type="Gene3D" id="1.10.510.10">
    <property type="entry name" value="Transferase(Phosphotransferase) domain 1"/>
    <property type="match status" value="1"/>
</dbReference>
<dbReference type="CDD" id="cd14014">
    <property type="entry name" value="STKc_PknB_like"/>
    <property type="match status" value="1"/>
</dbReference>
<feature type="binding site" evidence="5">
    <location>
        <position position="120"/>
    </location>
    <ligand>
        <name>ATP</name>
        <dbReference type="ChEBI" id="CHEBI:30616"/>
    </ligand>
</feature>
<evidence type="ECO:0000256" key="5">
    <source>
        <dbReference type="PROSITE-ProRule" id="PRU10141"/>
    </source>
</evidence>
<name>A0ABY6BL48_9GAMM</name>
<dbReference type="GO" id="GO:0016301">
    <property type="term" value="F:kinase activity"/>
    <property type="evidence" value="ECO:0007669"/>
    <property type="project" value="UniProtKB-KW"/>
</dbReference>
<evidence type="ECO:0000256" key="4">
    <source>
        <dbReference type="ARBA" id="ARBA00022840"/>
    </source>
</evidence>
<evidence type="ECO:0000313" key="8">
    <source>
        <dbReference type="EMBL" id="UXI70153.1"/>
    </source>
</evidence>
<sequence length="908" mass="100014">MDAQRWRRARELFDALADAPAERWNDRLEQLCPDDDAVRAEALALLRADQDVTLTTALAGHAPDLIEAAAQDHDREERVALAGVRVGPFRLVRELGRGGMGQVWLAERDDGEFQQSVAIKLMRGGWDTDELHARFRAERQILAGLTHPNIAHLVDGGVTANGKPWLALEYVDGSNLREYCDARRLSLRERLRLFLTVCDAVAHAHARLVVHRDLKPSNLLVDSRGQAKLLDFGIAKLIDSDTATSTTRIFTPEYAAPEQVRGELVTTAVDIYALGLLLYELLTGCRPYQLKDSTPAAYERAILDQEPTRPSAAVTRSDAEADARAAQRHLTPGLLSRALRGDLDAVVLKTLRKEPAQRYSTVGDLAADIQRYLDRRPVLARRGGWRYRAARFLRRHALAAVLAAIAVIGLVSGLGVALWQARIARSERDTARQSLAFMTHLFESADPGLRKKTELTVQDLLDEGTRTIRSELADQPSARLELLLAMATAYAGMELPDSVEPLLDEAERIAVSLNAVAHQAEILRLRCHVASSRNRTDDCAALLDRVEAMVNPEDPAQRRTLLQAIEMRSMYLSRQNRHAEVVKQMERALALTTSDREYLRRREELLGTLSYSLVKLGRAAEAVSRLRPLVEELRRTPDTPPRILADALDNLARSLAAQGHKDEAIALNAESLAVMEALYGPDNPIISVKLGNYAVTLYEAGQLTKALPLLKRVVALDRAGGEPRLRGLANSLGNLGALEFQLGNNAVARELLTEAVEVAVRAGVPLHQGGWLRWRGVLAMTEQRYADAQADLAESQKVLAPLFAPDHASLLRGRLLAQLARLGAQGWQAREAVCVAVSADAPKWVAAKITSAEASVAAWLQSLCAMAAPDATAVDASYRELVGRLPKEDYRLRYLEPVKVRLLRNAAP</sequence>
<gene>
    <name evidence="8" type="ORF">N4264_11130</name>
</gene>
<keyword evidence="4 5" id="KW-0067">ATP-binding</keyword>
<evidence type="ECO:0000256" key="6">
    <source>
        <dbReference type="SAM" id="Phobius"/>
    </source>
</evidence>
<keyword evidence="3 8" id="KW-0418">Kinase</keyword>
<dbReference type="InterPro" id="IPR011009">
    <property type="entry name" value="Kinase-like_dom_sf"/>
</dbReference>
<evidence type="ECO:0000256" key="1">
    <source>
        <dbReference type="ARBA" id="ARBA00022679"/>
    </source>
</evidence>
<dbReference type="InterPro" id="IPR000719">
    <property type="entry name" value="Prot_kinase_dom"/>
</dbReference>
<dbReference type="SUPFAM" id="SSF56112">
    <property type="entry name" value="Protein kinase-like (PK-like)"/>
    <property type="match status" value="1"/>
</dbReference>
<dbReference type="EMBL" id="CP104694">
    <property type="protein sequence ID" value="UXI70153.1"/>
    <property type="molecule type" value="Genomic_DNA"/>
</dbReference>
<dbReference type="PANTHER" id="PTHR43289">
    <property type="entry name" value="MITOGEN-ACTIVATED PROTEIN KINASE KINASE KINASE 20-RELATED"/>
    <property type="match status" value="1"/>
</dbReference>
<feature type="domain" description="Protein kinase" evidence="7">
    <location>
        <begin position="89"/>
        <end position="373"/>
    </location>
</feature>
<feature type="transmembrane region" description="Helical" evidence="6">
    <location>
        <begin position="397"/>
        <end position="419"/>
    </location>
</feature>
<dbReference type="Gene3D" id="1.25.40.10">
    <property type="entry name" value="Tetratricopeptide repeat domain"/>
    <property type="match status" value="1"/>
</dbReference>
<dbReference type="PROSITE" id="PS00107">
    <property type="entry name" value="PROTEIN_KINASE_ATP"/>
    <property type="match status" value="1"/>
</dbReference>
<evidence type="ECO:0000313" key="9">
    <source>
        <dbReference type="Proteomes" id="UP001064632"/>
    </source>
</evidence>
<keyword evidence="6" id="KW-1133">Transmembrane helix</keyword>
<accession>A0ABY6BL48</accession>
<dbReference type="RefSeq" id="WP_261697104.1">
    <property type="nucleotide sequence ID" value="NZ_CP104694.1"/>
</dbReference>
<evidence type="ECO:0000259" key="7">
    <source>
        <dbReference type="PROSITE" id="PS50011"/>
    </source>
</evidence>
<dbReference type="Gene3D" id="3.30.200.20">
    <property type="entry name" value="Phosphorylase Kinase, domain 1"/>
    <property type="match status" value="1"/>
</dbReference>
<evidence type="ECO:0000256" key="2">
    <source>
        <dbReference type="ARBA" id="ARBA00022741"/>
    </source>
</evidence>